<evidence type="ECO:0000256" key="3">
    <source>
        <dbReference type="ARBA" id="ARBA00022840"/>
    </source>
</evidence>
<dbReference type="EMBL" id="JACCFP010000001">
    <property type="protein sequence ID" value="NYJ00626.1"/>
    <property type="molecule type" value="Genomic_DNA"/>
</dbReference>
<accession>A0A853C0S0</accession>
<keyword evidence="6" id="KW-0378">Hydrolase</keyword>
<reference evidence="6 7" key="1">
    <citation type="submission" date="2020-07" db="EMBL/GenBank/DDBJ databases">
        <title>Sequencing the genomes of 1000 actinobacteria strains.</title>
        <authorList>
            <person name="Klenk H.-P."/>
        </authorList>
    </citation>
    <scope>NUCLEOTIDE SEQUENCE [LARGE SCALE GENOMIC DNA]</scope>
    <source>
        <strain evidence="6 7">DSM 103833</strain>
    </source>
</reference>
<dbReference type="PROSITE" id="PS50893">
    <property type="entry name" value="ABC_TRANSPORTER_2"/>
    <property type="match status" value="2"/>
</dbReference>
<dbReference type="GO" id="GO:0016887">
    <property type="term" value="F:ATP hydrolysis activity"/>
    <property type="evidence" value="ECO:0007669"/>
    <property type="project" value="InterPro"/>
</dbReference>
<dbReference type="GO" id="GO:0005886">
    <property type="term" value="C:plasma membrane"/>
    <property type="evidence" value="ECO:0007669"/>
    <property type="project" value="TreeGrafter"/>
</dbReference>
<feature type="domain" description="ABC transporter" evidence="5">
    <location>
        <begin position="334"/>
        <end position="565"/>
    </location>
</feature>
<keyword evidence="3 6" id="KW-0067">ATP-binding</keyword>
<dbReference type="InterPro" id="IPR015856">
    <property type="entry name" value="ABC_transpr_CbiO/EcfA_su"/>
</dbReference>
<keyword evidence="7" id="KW-1185">Reference proteome</keyword>
<evidence type="ECO:0000256" key="4">
    <source>
        <dbReference type="SAM" id="MobiDB-lite"/>
    </source>
</evidence>
<comment type="caution">
    <text evidence="6">The sequence shown here is derived from an EMBL/GenBank/DDBJ whole genome shotgun (WGS) entry which is preliminary data.</text>
</comment>
<dbReference type="PANTHER" id="PTHR24220">
    <property type="entry name" value="IMPORT ATP-BINDING PROTEIN"/>
    <property type="match status" value="1"/>
</dbReference>
<organism evidence="6 7">
    <name type="scientific">Nocardioides thalensis</name>
    <dbReference type="NCBI Taxonomy" id="1914755"/>
    <lineage>
        <taxon>Bacteria</taxon>
        <taxon>Bacillati</taxon>
        <taxon>Actinomycetota</taxon>
        <taxon>Actinomycetes</taxon>
        <taxon>Propionibacteriales</taxon>
        <taxon>Nocardioidaceae</taxon>
        <taxon>Nocardioides</taxon>
    </lineage>
</organism>
<evidence type="ECO:0000256" key="2">
    <source>
        <dbReference type="ARBA" id="ARBA00022741"/>
    </source>
</evidence>
<dbReference type="Gene3D" id="3.40.50.300">
    <property type="entry name" value="P-loop containing nucleotide triphosphate hydrolases"/>
    <property type="match status" value="2"/>
</dbReference>
<evidence type="ECO:0000256" key="1">
    <source>
        <dbReference type="ARBA" id="ARBA00022448"/>
    </source>
</evidence>
<dbReference type="PROSITE" id="PS00211">
    <property type="entry name" value="ABC_TRANSPORTER_1"/>
    <property type="match status" value="1"/>
</dbReference>
<dbReference type="EC" id="3.6.3.-" evidence="6"/>
<feature type="region of interest" description="Disordered" evidence="4">
    <location>
        <begin position="388"/>
        <end position="412"/>
    </location>
</feature>
<proteinExistence type="predicted"/>
<sequence length="591" mass="62148">MSPLLELRSVTFEYGAGPDARRVLDVVDLAVDPGELVVLAGPTGVGKSTLLGVVAGLVPAFSGGTLRGEVLIDGSSVIDQPARDRAHTVGYVGQNPAAWFVTDTAEEELAFGMEQLGLPPATMRRRVEETLDLLGIADLRHRDLRTLSGGQQQRVAIGAVLTTHPRLLVLDEPTSALDPTAAEDVLATITRLVHDLDVSVLLAEHRLERVVPFADRMALLEAGGKLRVGEPATVLADAPIAPPIVELGRVAGWEPLPLTVREARRWARGWELETPTPAESASPGVTSRLARSAALRRSGVAVDAGRGAGASSRNRREVTPRLADSAGAHVGPVVEARGVVVMHGRVPALREVDVALEAGTVTALMGRNGSGKSTLLWTLQGRLGATSGVVRVDGSDPHAARPEERRRRTGMVPQSPADLLYLETVAEECEAADASTGADAGTCAGLLKRLAPGIEPDTHPRDLSEGQRLALAVSIVLTARPPVLLLDEPTRGLDYTAKAALADILRDLATDPEGERAVLVATHDVEFVAHVADRVVVLAEGEVVSAGPVREVVAESPAFAPQVTKVLGAPWLHVDEVAAALADRDGSECQP</sequence>
<dbReference type="Proteomes" id="UP000530424">
    <property type="component" value="Unassembled WGS sequence"/>
</dbReference>
<dbReference type="GO" id="GO:0022857">
    <property type="term" value="F:transmembrane transporter activity"/>
    <property type="evidence" value="ECO:0007669"/>
    <property type="project" value="TreeGrafter"/>
</dbReference>
<name>A0A853C0S0_9ACTN</name>
<feature type="compositionally biased region" description="Basic and acidic residues" evidence="4">
    <location>
        <begin position="393"/>
        <end position="406"/>
    </location>
</feature>
<evidence type="ECO:0000259" key="5">
    <source>
        <dbReference type="PROSITE" id="PS50893"/>
    </source>
</evidence>
<keyword evidence="2" id="KW-0547">Nucleotide-binding</keyword>
<feature type="domain" description="ABC transporter" evidence="5">
    <location>
        <begin position="5"/>
        <end position="247"/>
    </location>
</feature>
<dbReference type="PANTHER" id="PTHR24220:SF687">
    <property type="entry name" value="ABC TRANSPORTER ATP-BINDING PROTEIN SCO2324-RELATED"/>
    <property type="match status" value="1"/>
</dbReference>
<dbReference type="Pfam" id="PF00005">
    <property type="entry name" value="ABC_tran"/>
    <property type="match status" value="2"/>
</dbReference>
<evidence type="ECO:0000313" key="7">
    <source>
        <dbReference type="Proteomes" id="UP000530424"/>
    </source>
</evidence>
<dbReference type="InterPro" id="IPR027417">
    <property type="entry name" value="P-loop_NTPase"/>
</dbReference>
<dbReference type="GO" id="GO:0005524">
    <property type="term" value="F:ATP binding"/>
    <property type="evidence" value="ECO:0007669"/>
    <property type="project" value="UniProtKB-KW"/>
</dbReference>
<gene>
    <name evidence="6" type="ORF">HNR19_001324</name>
</gene>
<dbReference type="SUPFAM" id="SSF52540">
    <property type="entry name" value="P-loop containing nucleoside triphosphate hydrolases"/>
    <property type="match status" value="2"/>
</dbReference>
<dbReference type="InterPro" id="IPR003439">
    <property type="entry name" value="ABC_transporter-like_ATP-bd"/>
</dbReference>
<dbReference type="InterPro" id="IPR015854">
    <property type="entry name" value="ABC_transpr_LolD-like"/>
</dbReference>
<dbReference type="SMART" id="SM00382">
    <property type="entry name" value="AAA"/>
    <property type="match status" value="2"/>
</dbReference>
<dbReference type="InterPro" id="IPR017871">
    <property type="entry name" value="ABC_transporter-like_CS"/>
</dbReference>
<dbReference type="InterPro" id="IPR003593">
    <property type="entry name" value="AAA+_ATPase"/>
</dbReference>
<keyword evidence="1" id="KW-0813">Transport</keyword>
<protein>
    <submittedName>
        <fullName evidence="6">Energy-coupling factor transport system ATP-binding protein</fullName>
        <ecNumber evidence="6">3.6.3.-</ecNumber>
    </submittedName>
</protein>
<dbReference type="AlphaFoldDB" id="A0A853C0S0"/>
<dbReference type="CDD" id="cd03225">
    <property type="entry name" value="ABC_cobalt_CbiO_domain1"/>
    <property type="match status" value="1"/>
</dbReference>
<evidence type="ECO:0000313" key="6">
    <source>
        <dbReference type="EMBL" id="NYJ00626.1"/>
    </source>
</evidence>